<dbReference type="SMART" id="SM00670">
    <property type="entry name" value="PINc"/>
    <property type="match status" value="1"/>
</dbReference>
<dbReference type="PANTHER" id="PTHR16161">
    <property type="entry name" value="TRANSCRIPTIONAL PROTEIN SWT1"/>
    <property type="match status" value="1"/>
</dbReference>
<dbReference type="GO" id="GO:0005634">
    <property type="term" value="C:nucleus"/>
    <property type="evidence" value="ECO:0007669"/>
    <property type="project" value="TreeGrafter"/>
</dbReference>
<evidence type="ECO:0000259" key="1">
    <source>
        <dbReference type="SMART" id="SM00670"/>
    </source>
</evidence>
<dbReference type="Pfam" id="PF13638">
    <property type="entry name" value="PIN_4"/>
    <property type="match status" value="1"/>
</dbReference>
<evidence type="ECO:0000313" key="3">
    <source>
        <dbReference type="Proteomes" id="UP000193218"/>
    </source>
</evidence>
<keyword evidence="3" id="KW-1185">Reference proteome</keyword>
<gene>
    <name evidence="2" type="ORF">BD324DRAFT_464180</name>
</gene>
<dbReference type="Proteomes" id="UP000193218">
    <property type="component" value="Unassembled WGS sequence"/>
</dbReference>
<dbReference type="RefSeq" id="XP_021870800.1">
    <property type="nucleotide sequence ID" value="XM_022012858.1"/>
</dbReference>
<dbReference type="InterPro" id="IPR052626">
    <property type="entry name" value="SWT1_Regulator"/>
</dbReference>
<dbReference type="PANTHER" id="PTHR16161:SF0">
    <property type="entry name" value="TRANSCRIPTIONAL PROTEIN SWT1"/>
    <property type="match status" value="1"/>
</dbReference>
<dbReference type="STRING" id="4999.A0A1Y1UF85"/>
<dbReference type="AlphaFoldDB" id="A0A1Y1UF85"/>
<dbReference type="InterPro" id="IPR002716">
    <property type="entry name" value="PIN_dom"/>
</dbReference>
<dbReference type="GeneID" id="33554666"/>
<accession>A0A1Y1UF85</accession>
<feature type="domain" description="PIN" evidence="1">
    <location>
        <begin position="57"/>
        <end position="186"/>
    </location>
</feature>
<comment type="caution">
    <text evidence="2">The sequence shown here is derived from an EMBL/GenBank/DDBJ whole genome shotgun (WGS) entry which is preliminary data.</text>
</comment>
<dbReference type="SUPFAM" id="SSF88723">
    <property type="entry name" value="PIN domain-like"/>
    <property type="match status" value="1"/>
</dbReference>
<organism evidence="2 3">
    <name type="scientific">Kockovaella imperatae</name>
    <dbReference type="NCBI Taxonomy" id="4999"/>
    <lineage>
        <taxon>Eukaryota</taxon>
        <taxon>Fungi</taxon>
        <taxon>Dikarya</taxon>
        <taxon>Basidiomycota</taxon>
        <taxon>Agaricomycotina</taxon>
        <taxon>Tremellomycetes</taxon>
        <taxon>Tremellales</taxon>
        <taxon>Cuniculitremaceae</taxon>
        <taxon>Kockovaella</taxon>
    </lineage>
</organism>
<dbReference type="InParanoid" id="A0A1Y1UF85"/>
<dbReference type="OrthoDB" id="2017974at2759"/>
<dbReference type="EMBL" id="NBSH01000007">
    <property type="protein sequence ID" value="ORX36731.1"/>
    <property type="molecule type" value="Genomic_DNA"/>
</dbReference>
<protein>
    <submittedName>
        <fullName evidence="2">PIN domain-domain-containing protein</fullName>
    </submittedName>
</protein>
<reference evidence="2 3" key="1">
    <citation type="submission" date="2017-03" db="EMBL/GenBank/DDBJ databases">
        <title>Widespread Adenine N6-methylation of Active Genes in Fungi.</title>
        <authorList>
            <consortium name="DOE Joint Genome Institute"/>
            <person name="Mondo S.J."/>
            <person name="Dannebaum R.O."/>
            <person name="Kuo R.C."/>
            <person name="Louie K.B."/>
            <person name="Bewick A.J."/>
            <person name="Labutti K."/>
            <person name="Haridas S."/>
            <person name="Kuo A."/>
            <person name="Salamov A."/>
            <person name="Ahrendt S.R."/>
            <person name="Lau R."/>
            <person name="Bowen B.P."/>
            <person name="Lipzen A."/>
            <person name="Sullivan W."/>
            <person name="Andreopoulos W.B."/>
            <person name="Clum A."/>
            <person name="Lindquist E."/>
            <person name="Daum C."/>
            <person name="Northen T.R."/>
            <person name="Ramamoorthy G."/>
            <person name="Schmitz R.J."/>
            <person name="Gryganskyi A."/>
            <person name="Culley D."/>
            <person name="Magnuson J."/>
            <person name="James T.Y."/>
            <person name="O'Malley M.A."/>
            <person name="Stajich J.E."/>
            <person name="Spatafora J.W."/>
            <person name="Visel A."/>
            <person name="Grigoriev I.V."/>
        </authorList>
    </citation>
    <scope>NUCLEOTIDE SEQUENCE [LARGE SCALE GENOMIC DNA]</scope>
    <source>
        <strain evidence="2 3">NRRL Y-17943</strain>
    </source>
</reference>
<proteinExistence type="predicted"/>
<name>A0A1Y1UF85_9TREE</name>
<dbReference type="InterPro" id="IPR029060">
    <property type="entry name" value="PIN-like_dom_sf"/>
</dbReference>
<dbReference type="Gene3D" id="3.40.50.1010">
    <property type="entry name" value="5'-nuclease"/>
    <property type="match status" value="1"/>
</dbReference>
<evidence type="ECO:0000313" key="2">
    <source>
        <dbReference type="EMBL" id="ORX36731.1"/>
    </source>
</evidence>
<sequence>MAMSRDDTKRYPYLLAAATVQSSPSTGTSGANQLEEDVDMDDERVDAHARPGLARPTYLAIDTNIFLDKLRLVKALHTFLSTTLAGCILVPSAVINELDSLSKSDIVAGVSPEGDVHLSDLARVATAWLLQVARKPKEERVIRCQKWSERLDTELRKGDDKILDCCLFFAREAKVSLWTNDQNLSLLHSS</sequence>
<dbReference type="GO" id="GO:0004540">
    <property type="term" value="F:RNA nuclease activity"/>
    <property type="evidence" value="ECO:0007669"/>
    <property type="project" value="UniProtKB-ARBA"/>
</dbReference>